<dbReference type="PANTHER" id="PTHR12756">
    <property type="entry name" value="CYTOSOLIC CARBOXYPEPTIDASE"/>
    <property type="match status" value="1"/>
</dbReference>
<gene>
    <name evidence="5" type="ORF">ACHAWO_001149</name>
</gene>
<dbReference type="InterPro" id="IPR050821">
    <property type="entry name" value="Cytosolic_carboxypeptidase"/>
</dbReference>
<feature type="domain" description="Peptidase M14" evidence="4">
    <location>
        <begin position="145"/>
        <end position="453"/>
    </location>
</feature>
<evidence type="ECO:0000256" key="3">
    <source>
        <dbReference type="PROSITE-ProRule" id="PRU01379"/>
    </source>
</evidence>
<dbReference type="Gene3D" id="3.40.630.10">
    <property type="entry name" value="Zn peptidases"/>
    <property type="match status" value="1"/>
</dbReference>
<evidence type="ECO:0000313" key="5">
    <source>
        <dbReference type="EMBL" id="KAL3766717.1"/>
    </source>
</evidence>
<organism evidence="5 6">
    <name type="scientific">Cyclotella atomus</name>
    <dbReference type="NCBI Taxonomy" id="382360"/>
    <lineage>
        <taxon>Eukaryota</taxon>
        <taxon>Sar</taxon>
        <taxon>Stramenopiles</taxon>
        <taxon>Ochrophyta</taxon>
        <taxon>Bacillariophyta</taxon>
        <taxon>Coscinodiscophyceae</taxon>
        <taxon>Thalassiosirophycidae</taxon>
        <taxon>Stephanodiscales</taxon>
        <taxon>Stephanodiscaceae</taxon>
        <taxon>Cyclotella</taxon>
    </lineage>
</organism>
<comment type="caution">
    <text evidence="3">Lacks conserved residue(s) required for the propagation of feature annotation.</text>
</comment>
<comment type="cofactor">
    <cofactor evidence="1">
        <name>Zn(2+)</name>
        <dbReference type="ChEBI" id="CHEBI:29105"/>
    </cofactor>
</comment>
<dbReference type="PANTHER" id="PTHR12756:SF11">
    <property type="entry name" value="CYTOSOLIC CARBOXYPEPTIDASE 1"/>
    <property type="match status" value="1"/>
</dbReference>
<dbReference type="Gene3D" id="2.60.40.3120">
    <property type="match status" value="1"/>
</dbReference>
<proteinExistence type="inferred from homology"/>
<name>A0ABD3MWT5_9STRA</name>
<evidence type="ECO:0000256" key="2">
    <source>
        <dbReference type="ARBA" id="ARBA00005988"/>
    </source>
</evidence>
<dbReference type="EMBL" id="JALLPJ020001381">
    <property type="protein sequence ID" value="KAL3766717.1"/>
    <property type="molecule type" value="Genomic_DNA"/>
</dbReference>
<accession>A0ABD3MWT5</accession>
<protein>
    <recommendedName>
        <fullName evidence="4">Peptidase M14 domain-containing protein</fullName>
    </recommendedName>
</protein>
<sequence>MTIDISITDSFDGGNIKFISHSEVIPSSTTPRTAECTVTLQIKPDVYTESEQTSHMQFFAFRSFISGLERSDVDSIIIKYEIKNAKDVSFSYAWPGTTICYTTKSMEACDDDDWKRNLSTDYVGGKLVWSHTHAANGPVLFAYYPLYTYNRHMKLIADCSSKLSRDSSLAKYNPTVESLGQTTEGREMECVSIGNGKSIAWIIHRQHPGETMAEFYAEGLLHRLFGLGTANQRLDEVTERMLTQYRLYVVPCMCPDGSVRGHIRTNGVGANLNREWATVDSSYEAPTLARSPEAYRVLNKMDETGCDFFLDVHGDESIPYVFFNGPVLTPVWGDRMMNLHGYFVSCYQRANSDVQKEYGYLPPESEEATVKTLNKASKQVSNRFDCLGLTLEMPYKDCATNPDPEYGFSPRRAKQLGMNLVEALNDVSPYLRAEGNFWSAFANDDRFVVPKEP</sequence>
<comment type="caution">
    <text evidence="5">The sequence shown here is derived from an EMBL/GenBank/DDBJ whole genome shotgun (WGS) entry which is preliminary data.</text>
</comment>
<dbReference type="Proteomes" id="UP001530400">
    <property type="component" value="Unassembled WGS sequence"/>
</dbReference>
<dbReference type="CDD" id="cd06234">
    <property type="entry name" value="M14_PaCCP-like"/>
    <property type="match status" value="1"/>
</dbReference>
<dbReference type="Pfam" id="PF18027">
    <property type="entry name" value="Pepdidase_M14_N"/>
    <property type="match status" value="1"/>
</dbReference>
<dbReference type="InterPro" id="IPR040626">
    <property type="entry name" value="Pepdidase_M14_N"/>
</dbReference>
<evidence type="ECO:0000256" key="1">
    <source>
        <dbReference type="ARBA" id="ARBA00001947"/>
    </source>
</evidence>
<comment type="similarity">
    <text evidence="2 3">Belongs to the peptidase M14 family.</text>
</comment>
<reference evidence="5 6" key="1">
    <citation type="submission" date="2024-10" db="EMBL/GenBank/DDBJ databases">
        <title>Updated reference genomes for cyclostephanoid diatoms.</title>
        <authorList>
            <person name="Roberts W.R."/>
            <person name="Alverson A.J."/>
        </authorList>
    </citation>
    <scope>NUCLEOTIDE SEQUENCE [LARGE SCALE GENOMIC DNA]</scope>
    <source>
        <strain evidence="5 6">AJA010-31</strain>
    </source>
</reference>
<evidence type="ECO:0000259" key="4">
    <source>
        <dbReference type="PROSITE" id="PS52035"/>
    </source>
</evidence>
<dbReference type="AlphaFoldDB" id="A0ABD3MWT5"/>
<keyword evidence="6" id="KW-1185">Reference proteome</keyword>
<evidence type="ECO:0000313" key="6">
    <source>
        <dbReference type="Proteomes" id="UP001530400"/>
    </source>
</evidence>
<dbReference type="SUPFAM" id="SSF53187">
    <property type="entry name" value="Zn-dependent exopeptidases"/>
    <property type="match status" value="1"/>
</dbReference>
<dbReference type="Pfam" id="PF00246">
    <property type="entry name" value="Peptidase_M14"/>
    <property type="match status" value="1"/>
</dbReference>
<dbReference type="PROSITE" id="PS52035">
    <property type="entry name" value="PEPTIDASE_M14"/>
    <property type="match status" value="1"/>
</dbReference>
<dbReference type="InterPro" id="IPR000834">
    <property type="entry name" value="Peptidase_M14"/>
</dbReference>